<keyword evidence="4" id="KW-0418">Kinase</keyword>
<feature type="domain" description="Protein kinase" evidence="8">
    <location>
        <begin position="574"/>
        <end position="855"/>
    </location>
</feature>
<feature type="binding site" evidence="6">
    <location>
        <position position="603"/>
    </location>
    <ligand>
        <name>ATP</name>
        <dbReference type="ChEBI" id="CHEBI:30616"/>
    </ligand>
</feature>
<dbReference type="AlphaFoldDB" id="A0AAD9VMU3"/>
<dbReference type="InterPro" id="IPR008271">
    <property type="entry name" value="Ser/Thr_kinase_AS"/>
</dbReference>
<evidence type="ECO:0000256" key="1">
    <source>
        <dbReference type="ARBA" id="ARBA00022527"/>
    </source>
</evidence>
<feature type="compositionally biased region" description="Polar residues" evidence="7">
    <location>
        <begin position="515"/>
        <end position="529"/>
    </location>
</feature>
<dbReference type="PROSITE" id="PS00107">
    <property type="entry name" value="PROTEIN_KINASE_ATP"/>
    <property type="match status" value="1"/>
</dbReference>
<feature type="region of interest" description="Disordered" evidence="7">
    <location>
        <begin position="508"/>
        <end position="533"/>
    </location>
</feature>
<dbReference type="GO" id="GO:0005634">
    <property type="term" value="C:nucleus"/>
    <property type="evidence" value="ECO:0007669"/>
    <property type="project" value="TreeGrafter"/>
</dbReference>
<protein>
    <recommendedName>
        <fullName evidence="8">Protein kinase domain-containing protein</fullName>
    </recommendedName>
</protein>
<keyword evidence="3 6" id="KW-0547">Nucleotide-binding</keyword>
<accession>A0AAD9VMU3</accession>
<keyword evidence="5 6" id="KW-0067">ATP-binding</keyword>
<dbReference type="GO" id="GO:0004674">
    <property type="term" value="F:protein serine/threonine kinase activity"/>
    <property type="evidence" value="ECO:0007669"/>
    <property type="project" value="UniProtKB-KW"/>
</dbReference>
<feature type="region of interest" description="Disordered" evidence="7">
    <location>
        <begin position="33"/>
        <end position="66"/>
    </location>
</feature>
<evidence type="ECO:0000256" key="6">
    <source>
        <dbReference type="PROSITE-ProRule" id="PRU10141"/>
    </source>
</evidence>
<dbReference type="Pfam" id="PF00069">
    <property type="entry name" value="Pkinase"/>
    <property type="match status" value="1"/>
</dbReference>
<keyword evidence="10" id="KW-1185">Reference proteome</keyword>
<dbReference type="GO" id="GO:0033316">
    <property type="term" value="P:meiotic spindle assembly checkpoint signaling"/>
    <property type="evidence" value="ECO:0007669"/>
    <property type="project" value="TreeGrafter"/>
</dbReference>
<evidence type="ECO:0000256" key="5">
    <source>
        <dbReference type="ARBA" id="ARBA00022840"/>
    </source>
</evidence>
<dbReference type="InterPro" id="IPR011009">
    <property type="entry name" value="Kinase-like_dom_sf"/>
</dbReference>
<dbReference type="InterPro" id="IPR000719">
    <property type="entry name" value="Prot_kinase_dom"/>
</dbReference>
<dbReference type="GO" id="GO:0007094">
    <property type="term" value="P:mitotic spindle assembly checkpoint signaling"/>
    <property type="evidence" value="ECO:0007669"/>
    <property type="project" value="TreeGrafter"/>
</dbReference>
<dbReference type="Gene3D" id="1.10.510.10">
    <property type="entry name" value="Transferase(Phosphotransferase) domain 1"/>
    <property type="match status" value="1"/>
</dbReference>
<dbReference type="GO" id="GO:0000776">
    <property type="term" value="C:kinetochore"/>
    <property type="evidence" value="ECO:0007669"/>
    <property type="project" value="TreeGrafter"/>
</dbReference>
<evidence type="ECO:0000256" key="4">
    <source>
        <dbReference type="ARBA" id="ARBA00022777"/>
    </source>
</evidence>
<dbReference type="PROSITE" id="PS50011">
    <property type="entry name" value="PROTEIN_KINASE_DOM"/>
    <property type="match status" value="1"/>
</dbReference>
<dbReference type="Proteomes" id="UP001258017">
    <property type="component" value="Unassembled WGS sequence"/>
</dbReference>
<dbReference type="GO" id="GO:0005524">
    <property type="term" value="F:ATP binding"/>
    <property type="evidence" value="ECO:0007669"/>
    <property type="project" value="UniProtKB-UniRule"/>
</dbReference>
<comment type="caution">
    <text evidence="9">The sequence shown here is derived from an EMBL/GenBank/DDBJ whole genome shotgun (WGS) entry which is preliminary data.</text>
</comment>
<dbReference type="EMBL" id="JAIFRP010000084">
    <property type="protein sequence ID" value="KAK2579575.1"/>
    <property type="molecule type" value="Genomic_DNA"/>
</dbReference>
<dbReference type="SUPFAM" id="SSF56112">
    <property type="entry name" value="Protein kinase-like (PK-like)"/>
    <property type="match status" value="1"/>
</dbReference>
<evidence type="ECO:0000313" key="9">
    <source>
        <dbReference type="EMBL" id="KAK2579575.1"/>
    </source>
</evidence>
<evidence type="ECO:0000256" key="7">
    <source>
        <dbReference type="SAM" id="MobiDB-lite"/>
    </source>
</evidence>
<keyword evidence="2" id="KW-0808">Transferase</keyword>
<dbReference type="PANTHER" id="PTHR22974:SF21">
    <property type="entry name" value="DUAL SPECIFICITY PROTEIN KINASE TTK"/>
    <property type="match status" value="1"/>
</dbReference>
<dbReference type="PANTHER" id="PTHR22974">
    <property type="entry name" value="MIXED LINEAGE PROTEIN KINASE"/>
    <property type="match status" value="1"/>
</dbReference>
<reference evidence="9" key="2">
    <citation type="journal article" date="2023" name="Commun. Biol.">
        <title>Intrasexual cuticular hydrocarbon dimorphism in a wasp sheds light on hydrocarbon biosynthesis genes in Hymenoptera.</title>
        <authorList>
            <person name="Moris V.C."/>
            <person name="Podsiadlowski L."/>
            <person name="Martin S."/>
            <person name="Oeyen J.P."/>
            <person name="Donath A."/>
            <person name="Petersen M."/>
            <person name="Wilbrandt J."/>
            <person name="Misof B."/>
            <person name="Liedtke D."/>
            <person name="Thamm M."/>
            <person name="Scheiner R."/>
            <person name="Schmitt T."/>
            <person name="Niehuis O."/>
        </authorList>
    </citation>
    <scope>NUCLEOTIDE SEQUENCE</scope>
    <source>
        <strain evidence="9">GBR_01_08_01A</strain>
    </source>
</reference>
<dbReference type="SMART" id="SM00220">
    <property type="entry name" value="S_TKc"/>
    <property type="match status" value="1"/>
</dbReference>
<gene>
    <name evidence="9" type="ORF">KPH14_010870</name>
</gene>
<dbReference type="GO" id="GO:0004712">
    <property type="term" value="F:protein serine/threonine/tyrosine kinase activity"/>
    <property type="evidence" value="ECO:0007669"/>
    <property type="project" value="TreeGrafter"/>
</dbReference>
<name>A0AAD9VMU3_9HYME</name>
<organism evidence="9 10">
    <name type="scientific">Odynerus spinipes</name>
    <dbReference type="NCBI Taxonomy" id="1348599"/>
    <lineage>
        <taxon>Eukaryota</taxon>
        <taxon>Metazoa</taxon>
        <taxon>Ecdysozoa</taxon>
        <taxon>Arthropoda</taxon>
        <taxon>Hexapoda</taxon>
        <taxon>Insecta</taxon>
        <taxon>Pterygota</taxon>
        <taxon>Neoptera</taxon>
        <taxon>Endopterygota</taxon>
        <taxon>Hymenoptera</taxon>
        <taxon>Apocrita</taxon>
        <taxon>Aculeata</taxon>
        <taxon>Vespoidea</taxon>
        <taxon>Vespidae</taxon>
        <taxon>Eumeninae</taxon>
        <taxon>Odynerus</taxon>
    </lineage>
</organism>
<dbReference type="GO" id="GO:0034501">
    <property type="term" value="P:protein localization to kinetochore"/>
    <property type="evidence" value="ECO:0007669"/>
    <property type="project" value="TreeGrafter"/>
</dbReference>
<dbReference type="Gene3D" id="3.30.200.20">
    <property type="entry name" value="Phosphorylase Kinase, domain 1"/>
    <property type="match status" value="1"/>
</dbReference>
<evidence type="ECO:0000256" key="2">
    <source>
        <dbReference type="ARBA" id="ARBA00022679"/>
    </source>
</evidence>
<sequence length="901" mass="101572">MEDLSTRSSFGAGGLNARPKFQPVRVKALLHFCESDDEESEEKTINSENEADYDDIQPLPLNDSSEDAANSLFQSMSHSESNDSKLMEADIFLNASLKEQSENSSDCNINGSSSSSIKMDTAIYNNVNKTDNEEQENNHKVISSANTYIPNTKSNNQFDMPQHVQANPFFHILMKTEENTDLGLQLYQENTIATKEDQNAPTNTCVEYMEQIESNALVEEHHKDDYKFHKNMDGSNEHIVSTAMSSRNILRDIHHPISDVSKSKCLVDEKHLNLENVPPMETPSTSDIGLHMPSIVNDTPLKHANFHALRPNPCFSHRNIFQTPQTKLQHDVPANSTQTPSAILSVWSQNNIRQTPLQSRGLSIIESKQTPANSLFTQGVKNNDTPRYLYQRERRVRQPLAITSSDQSNSIHNPSVFLADSKLRILHNTQLSKVEETDNDVPDTSCRKNNSNINFASKDITDKSENKFTQPVVGINERLKANQNYSLIDKTENNERIRNAIEDTKFASDERDSSASKVKSINSEKQSVVPSEKKVDEDIKQVVDNISNVQFSLPSNSSTPTERHKKIIVKNKEYLVLGTLGRGMSGEVLRVQDLTSSELRAIKCVNLSSMDKDSAQGCLEEISMLHKLQAPCIVRMFDYEIKYPLVYVVMEMGDTDLSRLLKLTSQEKQLPLTMILYYWTEMLTAVKHIHDNGVIHSDLKPANFLLVRGRLKLIDFGIASSINADMTSVVKNCPIGTLNYISPEALMDIGGGGDSPNHNVKYKINYKSDVWSLGCILYGLVYGQTPFHHIRSQWAKVNAITNPNPKIAFPTCIFSADKTHKFEPPPILIDVMRKCLQHDPKARPTVAQLLQIQYIPIKQDSKNVLCIPPEIPPNILVKIKHALTEEEWRKLIQVLEKEPVQ</sequence>
<evidence type="ECO:0000313" key="10">
    <source>
        <dbReference type="Proteomes" id="UP001258017"/>
    </source>
</evidence>
<keyword evidence="1" id="KW-0723">Serine/threonine-protein kinase</keyword>
<evidence type="ECO:0000259" key="8">
    <source>
        <dbReference type="PROSITE" id="PS50011"/>
    </source>
</evidence>
<dbReference type="GO" id="GO:0007059">
    <property type="term" value="P:chromosome segregation"/>
    <property type="evidence" value="ECO:0007669"/>
    <property type="project" value="TreeGrafter"/>
</dbReference>
<reference evidence="9" key="1">
    <citation type="submission" date="2021-08" db="EMBL/GenBank/DDBJ databases">
        <authorList>
            <person name="Misof B."/>
            <person name="Oliver O."/>
            <person name="Podsiadlowski L."/>
            <person name="Donath A."/>
            <person name="Peters R."/>
            <person name="Mayer C."/>
            <person name="Rust J."/>
            <person name="Gunkel S."/>
            <person name="Lesny P."/>
            <person name="Martin S."/>
            <person name="Oeyen J.P."/>
            <person name="Petersen M."/>
            <person name="Panagiotis P."/>
            <person name="Wilbrandt J."/>
            <person name="Tanja T."/>
        </authorList>
    </citation>
    <scope>NUCLEOTIDE SEQUENCE</scope>
    <source>
        <strain evidence="9">GBR_01_08_01A</strain>
        <tissue evidence="9">Thorax + abdomen</tissue>
    </source>
</reference>
<dbReference type="InterPro" id="IPR017441">
    <property type="entry name" value="Protein_kinase_ATP_BS"/>
</dbReference>
<proteinExistence type="predicted"/>
<dbReference type="PROSITE" id="PS00108">
    <property type="entry name" value="PROTEIN_KINASE_ST"/>
    <property type="match status" value="1"/>
</dbReference>
<evidence type="ECO:0000256" key="3">
    <source>
        <dbReference type="ARBA" id="ARBA00022741"/>
    </source>
</evidence>